<proteinExistence type="predicted"/>
<evidence type="ECO:0000313" key="2">
    <source>
        <dbReference type="EMBL" id="SFT46301.1"/>
    </source>
</evidence>
<feature type="chain" id="PRO_5010198720" evidence="1">
    <location>
        <begin position="28"/>
        <end position="42"/>
    </location>
</feature>
<dbReference type="EMBL" id="FPAW01000002">
    <property type="protein sequence ID" value="SFT46301.1"/>
    <property type="molecule type" value="Genomic_DNA"/>
</dbReference>
<reference evidence="2 3" key="1">
    <citation type="submission" date="2016-10" db="EMBL/GenBank/DDBJ databases">
        <authorList>
            <person name="de Groot N.N."/>
        </authorList>
    </citation>
    <scope>NUCLEOTIDE SEQUENCE [LARGE SCALE GENOMIC DNA]</scope>
    <source>
        <strain evidence="2 3">CGMCC 1.10959</strain>
    </source>
</reference>
<keyword evidence="3" id="KW-1185">Reference proteome</keyword>
<evidence type="ECO:0000256" key="1">
    <source>
        <dbReference type="SAM" id="SignalP"/>
    </source>
</evidence>
<feature type="signal peptide" evidence="1">
    <location>
        <begin position="1"/>
        <end position="27"/>
    </location>
</feature>
<organism evidence="2 3">
    <name type="scientific">Sedimentitalea nanhaiensis</name>
    <dbReference type="NCBI Taxonomy" id="999627"/>
    <lineage>
        <taxon>Bacteria</taxon>
        <taxon>Pseudomonadati</taxon>
        <taxon>Pseudomonadota</taxon>
        <taxon>Alphaproteobacteria</taxon>
        <taxon>Rhodobacterales</taxon>
        <taxon>Paracoccaceae</taxon>
        <taxon>Sedimentitalea</taxon>
    </lineage>
</organism>
<sequence length="42" mass="4420">MRVPHFPRFAILVILCAAALAATQVVASRATLDAESPVLSGR</sequence>
<dbReference type="AlphaFoldDB" id="A0A1I6Y7R1"/>
<dbReference type="RefSeq" id="WP_281170989.1">
    <property type="nucleotide sequence ID" value="NZ_FPAW01000002.1"/>
</dbReference>
<evidence type="ECO:0000313" key="3">
    <source>
        <dbReference type="Proteomes" id="UP000182466"/>
    </source>
</evidence>
<protein>
    <submittedName>
        <fullName evidence="2">Uncharacterized protein</fullName>
    </submittedName>
</protein>
<keyword evidence="1" id="KW-0732">Signal</keyword>
<accession>A0A1I6Y7R1</accession>
<dbReference type="Proteomes" id="UP000182466">
    <property type="component" value="Unassembled WGS sequence"/>
</dbReference>
<name>A0A1I6Y7R1_9RHOB</name>
<gene>
    <name evidence="2" type="ORF">SAMN05216236_10288</name>
</gene>